<dbReference type="EMBL" id="DACQKT010000084">
    <property type="protein sequence ID" value="HAS6680788.1"/>
    <property type="molecule type" value="Genomic_DNA"/>
</dbReference>
<sequence>MIINYALTTAPYSNDIESCINVMTASMFALVDQGEETEVATCDFYIVDLSRASSTISCHKLLNINASIAHFIQILDDDYLLKESIAKRNETMRWGICPEPDRLIVIHELKVKKEHRGNKYSKALIEDFIERFTSIYDIIGLKALPLEDRSEESVEALKSYYSKIGFKDVGIDDLMLWPALEEPNWNEA</sequence>
<dbReference type="EMBL" id="JABCLB010001107">
    <property type="protein sequence ID" value="NMU83449.1"/>
    <property type="molecule type" value="Genomic_DNA"/>
</dbReference>
<dbReference type="Proteomes" id="UP001163036">
    <property type="component" value="Chromosome 2"/>
</dbReference>
<dbReference type="EMBL" id="JABCLD010001111">
    <property type="protein sequence ID" value="NMU25846.1"/>
    <property type="molecule type" value="Genomic_DNA"/>
</dbReference>
<reference evidence="6 10" key="2">
    <citation type="submission" date="2018-12" db="EMBL/GenBank/DDBJ databases">
        <title>Genomic insights into the evolutionary origins and pathogenicity of five Vibrio parahaemolyticus strains isolated from the shrimp with acute hepatopancreatic necrosis disease (AHPND).</title>
        <authorList>
            <person name="Yang Q."/>
            <person name="Dong X."/>
            <person name="Xie G."/>
            <person name="Fu S."/>
            <person name="Zou P."/>
            <person name="Sun J."/>
            <person name="Wang Y."/>
            <person name="Huang J."/>
        </authorList>
    </citation>
    <scope>NUCLEOTIDE SEQUENCE [LARGE SCALE GENOMIC DNA]</scope>
    <source>
        <strain evidence="6 10">20160303005-1</strain>
    </source>
</reference>
<gene>
    <name evidence="6" type="ORF">EHC69_17930</name>
    <name evidence="7" type="ORF">FVP01_04995</name>
    <name evidence="5" type="ORF">HKB16_11150</name>
    <name evidence="4" type="ORF">HKB21_09430</name>
    <name evidence="1" type="ORF">I7278_09980</name>
    <name evidence="2" type="ORF">I7278_28950</name>
    <name evidence="8" type="ORF">M5598_21935</name>
    <name evidence="3" type="ORF">QX249_06605</name>
</gene>
<dbReference type="EMBL" id="CP034299">
    <property type="protein sequence ID" value="QHH11192.1"/>
    <property type="molecule type" value="Genomic_DNA"/>
</dbReference>
<reference evidence="11 12" key="5">
    <citation type="submission" date="2020-04" db="EMBL/GenBank/DDBJ databases">
        <title>Whole-genome sequencing of Vibrio spp. from China reveals different genetic environments of blaCTX-M-14 among diverse lineages.</title>
        <authorList>
            <person name="Zheng Z."/>
            <person name="Ye L."/>
            <person name="Chen S."/>
        </authorList>
    </citation>
    <scope>NUCLEOTIDE SEQUENCE [LARGE SCALE GENOMIC DNA]</scope>
    <source>
        <strain evidence="5 11">Vb0551</strain>
        <strain evidence="4 12">Vb0574</strain>
    </source>
</reference>
<evidence type="ECO:0000313" key="5">
    <source>
        <dbReference type="EMBL" id="NMU83449.1"/>
    </source>
</evidence>
<dbReference type="SUPFAM" id="SSF55729">
    <property type="entry name" value="Acyl-CoA N-acyltransferases (Nat)"/>
    <property type="match status" value="1"/>
</dbReference>
<dbReference type="Proteomes" id="UP000518904">
    <property type="component" value="Unassembled WGS sequence"/>
</dbReference>
<dbReference type="RefSeq" id="WP_005482595.1">
    <property type="nucleotide sequence ID" value="NZ_CABMHD010000003.1"/>
</dbReference>
<dbReference type="EMBL" id="JAUHGG010000002">
    <property type="protein sequence ID" value="MDS1820319.1"/>
    <property type="molecule type" value="Genomic_DNA"/>
</dbReference>
<evidence type="ECO:0000313" key="9">
    <source>
        <dbReference type="Proteomes" id="UP000321504"/>
    </source>
</evidence>
<dbReference type="GeneID" id="1191258"/>
<dbReference type="Proteomes" id="UP000321504">
    <property type="component" value="Unassembled WGS sequence"/>
</dbReference>
<dbReference type="Proteomes" id="UP001253193">
    <property type="component" value="Unassembled WGS sequence"/>
</dbReference>
<name>A0A0F2HX06_VIBPH</name>
<reference evidence="8" key="6">
    <citation type="submission" date="2022-05" db="EMBL/GenBank/DDBJ databases">
        <title>Megaplasmid of Vibrio parahaemolyticus.</title>
        <authorList>
            <person name="Strauch E."/>
            <person name="Borowiak M."/>
        </authorList>
    </citation>
    <scope>NUCLEOTIDE SEQUENCE</scope>
    <source>
        <strain evidence="8">16-VB00198</strain>
    </source>
</reference>
<evidence type="ECO:0008006" key="13">
    <source>
        <dbReference type="Google" id="ProtNLM"/>
    </source>
</evidence>
<dbReference type="InterPro" id="IPR016181">
    <property type="entry name" value="Acyl_CoA_acyltransferase"/>
</dbReference>
<dbReference type="EMBL" id="CP097356">
    <property type="protein sequence ID" value="UYV28381.1"/>
    <property type="molecule type" value="Genomic_DNA"/>
</dbReference>
<evidence type="ECO:0000313" key="12">
    <source>
        <dbReference type="Proteomes" id="UP000555836"/>
    </source>
</evidence>
<reference evidence="3" key="7">
    <citation type="submission" date="2023-06" db="EMBL/GenBank/DDBJ databases">
        <title>Genomic Diversity of Vibrio spp. and Metagenomic Analysis of Pathogens in Florida Gulf Coastal Waters Following Hurricane Ian.</title>
        <authorList>
            <person name="Brumfield K.D."/>
        </authorList>
    </citation>
    <scope>NUCLEOTIDE SEQUENCE</scope>
    <source>
        <strain evidence="3">WBS2B-138</strain>
    </source>
</reference>
<dbReference type="Proteomes" id="UP000464718">
    <property type="component" value="Chromosome ii"/>
</dbReference>
<evidence type="ECO:0000313" key="8">
    <source>
        <dbReference type="EMBL" id="UYV28381.1"/>
    </source>
</evidence>
<proteinExistence type="predicted"/>
<evidence type="ECO:0000313" key="7">
    <source>
        <dbReference type="EMBL" id="TXN18342.1"/>
    </source>
</evidence>
<dbReference type="Gene3D" id="3.40.630.30">
    <property type="match status" value="1"/>
</dbReference>
<dbReference type="EMBL" id="VRMQ01000001">
    <property type="protein sequence ID" value="TXN18342.1"/>
    <property type="molecule type" value="Genomic_DNA"/>
</dbReference>
<dbReference type="EMBL" id="DACQKT010000003">
    <property type="protein sequence ID" value="HAS6677135.1"/>
    <property type="molecule type" value="Genomic_DNA"/>
</dbReference>
<evidence type="ECO:0000313" key="2">
    <source>
        <dbReference type="EMBL" id="HAS6680788.1"/>
    </source>
</evidence>
<evidence type="ECO:0000313" key="11">
    <source>
        <dbReference type="Proteomes" id="UP000518904"/>
    </source>
</evidence>
<evidence type="ECO:0000313" key="3">
    <source>
        <dbReference type="EMBL" id="MDS1820319.1"/>
    </source>
</evidence>
<accession>A0A0F2HX06</accession>
<evidence type="ECO:0000313" key="1">
    <source>
        <dbReference type="EMBL" id="HAS6677135.1"/>
    </source>
</evidence>
<reference evidence="1" key="4">
    <citation type="submission" date="2019-12" db="EMBL/GenBank/DDBJ databases">
        <authorList>
            <consortium name="NCBI Pathogen Detection Project"/>
        </authorList>
    </citation>
    <scope>NUCLEOTIDE SEQUENCE</scope>
    <source>
        <strain evidence="1">1930</strain>
    </source>
</reference>
<reference evidence="1" key="1">
    <citation type="journal article" date="2018" name="Genome Biol.">
        <title>SKESA: strategic k-mer extension for scrupulous assemblies.</title>
        <authorList>
            <person name="Souvorov A."/>
            <person name="Agarwala R."/>
            <person name="Lipman D.J."/>
        </authorList>
    </citation>
    <scope>NUCLEOTIDE SEQUENCE</scope>
    <source>
        <strain evidence="1">1930</strain>
    </source>
</reference>
<evidence type="ECO:0000313" key="6">
    <source>
        <dbReference type="EMBL" id="QHH11192.1"/>
    </source>
</evidence>
<protein>
    <recommendedName>
        <fullName evidence="13">N-acetyltransferase</fullName>
    </recommendedName>
</protein>
<dbReference type="Proteomes" id="UP000856022">
    <property type="component" value="Unassembled WGS sequence"/>
</dbReference>
<organism evidence="5 11">
    <name type="scientific">Vibrio parahaemolyticus</name>
    <dbReference type="NCBI Taxonomy" id="670"/>
    <lineage>
        <taxon>Bacteria</taxon>
        <taxon>Pseudomonadati</taxon>
        <taxon>Pseudomonadota</taxon>
        <taxon>Gammaproteobacteria</taxon>
        <taxon>Vibrionales</taxon>
        <taxon>Vibrionaceae</taxon>
        <taxon>Vibrio</taxon>
    </lineage>
</organism>
<dbReference type="AlphaFoldDB" id="A0A0F2HX06"/>
<dbReference type="Proteomes" id="UP000555836">
    <property type="component" value="Unassembled WGS sequence"/>
</dbReference>
<evidence type="ECO:0000313" key="4">
    <source>
        <dbReference type="EMBL" id="NMU25846.1"/>
    </source>
</evidence>
<reference evidence="7 9" key="3">
    <citation type="submission" date="2019-08" db="EMBL/GenBank/DDBJ databases">
        <title>Emerging of two pre-pandemic pathogenic O4:KUT lineages of Vibrio parahaemolyticus in coastal eastern China.</title>
        <authorList>
            <person name="Yu H."/>
        </authorList>
    </citation>
    <scope>NUCLEOTIDE SEQUENCE [LARGE SCALE GENOMIC DNA]</scope>
    <source>
        <strain evidence="7 9">HZ17-383</strain>
    </source>
</reference>
<evidence type="ECO:0000313" key="10">
    <source>
        <dbReference type="Proteomes" id="UP000464718"/>
    </source>
</evidence>